<dbReference type="InterPro" id="IPR035513">
    <property type="entry name" value="Invertase/methylesterase_inhib"/>
</dbReference>
<name>V4MH62_EUTSA</name>
<dbReference type="STRING" id="72664.V4MH62"/>
<evidence type="ECO:0000256" key="2">
    <source>
        <dbReference type="ARBA" id="ARBA00023157"/>
    </source>
</evidence>
<dbReference type="SMART" id="SM00856">
    <property type="entry name" value="PMEI"/>
    <property type="match status" value="1"/>
</dbReference>
<dbReference type="CDD" id="cd15797">
    <property type="entry name" value="PMEI"/>
    <property type="match status" value="1"/>
</dbReference>
<dbReference type="FunFam" id="1.20.140.40:FF:000008">
    <property type="entry name" value="Invertase/pectin methylesterase inhibitor family protein"/>
    <property type="match status" value="1"/>
</dbReference>
<dbReference type="KEGG" id="eus:EUTSA_v10026370mg"/>
<dbReference type="NCBIfam" id="TIGR01614">
    <property type="entry name" value="PME_inhib"/>
    <property type="match status" value="1"/>
</dbReference>
<feature type="chain" id="PRO_5004722765" description="Pectinesterase inhibitor domain-containing protein" evidence="4">
    <location>
        <begin position="21"/>
        <end position="177"/>
    </location>
</feature>
<sequence>MTFPMMIKVVLLSLLVLSNGADLYDRIKGECSLTDYQNTCLKCLASDPNSIYADHVGFVQIVIHCLESQLQNLTNNVTSISSRKNESVAIKKVLGDCNRGFSIAKSQLYEIKHSVIIRSYKKASGLVNTTLSYPLTCRDNLQKLNFKESPEVYDDISVYAQLSSVARTMIKRLEHFI</sequence>
<dbReference type="Pfam" id="PF04043">
    <property type="entry name" value="PMEI"/>
    <property type="match status" value="1"/>
</dbReference>
<dbReference type="GO" id="GO:0046910">
    <property type="term" value="F:pectinesterase inhibitor activity"/>
    <property type="evidence" value="ECO:0007669"/>
    <property type="project" value="InterPro"/>
</dbReference>
<keyword evidence="1 4" id="KW-0732">Signal</keyword>
<reference evidence="6 7" key="1">
    <citation type="journal article" date="2013" name="Front. Plant Sci.">
        <title>The Reference Genome of the Halophytic Plant Eutrema salsugineum.</title>
        <authorList>
            <person name="Yang R."/>
            <person name="Jarvis D.E."/>
            <person name="Chen H."/>
            <person name="Beilstein M.A."/>
            <person name="Grimwood J."/>
            <person name="Jenkins J."/>
            <person name="Shu S."/>
            <person name="Prochnik S."/>
            <person name="Xin M."/>
            <person name="Ma C."/>
            <person name="Schmutz J."/>
            <person name="Wing R.A."/>
            <person name="Mitchell-Olds T."/>
            <person name="Schumaker K.S."/>
            <person name="Wang X."/>
        </authorList>
    </citation>
    <scope>NUCLEOTIDE SEQUENCE [LARGE SCALE GENOMIC DNA]</scope>
</reference>
<dbReference type="AlphaFoldDB" id="V4MH62"/>
<feature type="domain" description="Pectinesterase inhibitor" evidence="5">
    <location>
        <begin position="22"/>
        <end position="169"/>
    </location>
</feature>
<evidence type="ECO:0000313" key="6">
    <source>
        <dbReference type="EMBL" id="ESQ55909.1"/>
    </source>
</evidence>
<dbReference type="Gramene" id="ESQ55909">
    <property type="protein sequence ID" value="ESQ55909"/>
    <property type="gene ID" value="EUTSA_v10026370mg"/>
</dbReference>
<keyword evidence="2" id="KW-1015">Disulfide bond</keyword>
<comment type="similarity">
    <text evidence="3">Belongs to the PMEI family.</text>
</comment>
<evidence type="ECO:0000259" key="5">
    <source>
        <dbReference type="SMART" id="SM00856"/>
    </source>
</evidence>
<evidence type="ECO:0000256" key="4">
    <source>
        <dbReference type="SAM" id="SignalP"/>
    </source>
</evidence>
<evidence type="ECO:0000256" key="3">
    <source>
        <dbReference type="ARBA" id="ARBA00038471"/>
    </source>
</evidence>
<dbReference type="PANTHER" id="PTHR35357:SF8">
    <property type="entry name" value="OS01G0111000 PROTEIN"/>
    <property type="match status" value="1"/>
</dbReference>
<protein>
    <recommendedName>
        <fullName evidence="5">Pectinesterase inhibitor domain-containing protein</fullName>
    </recommendedName>
</protein>
<organism evidence="6 7">
    <name type="scientific">Eutrema salsugineum</name>
    <name type="common">Saltwater cress</name>
    <name type="synonym">Sisymbrium salsugineum</name>
    <dbReference type="NCBI Taxonomy" id="72664"/>
    <lineage>
        <taxon>Eukaryota</taxon>
        <taxon>Viridiplantae</taxon>
        <taxon>Streptophyta</taxon>
        <taxon>Embryophyta</taxon>
        <taxon>Tracheophyta</taxon>
        <taxon>Spermatophyta</taxon>
        <taxon>Magnoliopsida</taxon>
        <taxon>eudicotyledons</taxon>
        <taxon>Gunneridae</taxon>
        <taxon>Pentapetalae</taxon>
        <taxon>rosids</taxon>
        <taxon>malvids</taxon>
        <taxon>Brassicales</taxon>
        <taxon>Brassicaceae</taxon>
        <taxon>Eutremeae</taxon>
        <taxon>Eutrema</taxon>
    </lineage>
</organism>
<proteinExistence type="inferred from homology"/>
<gene>
    <name evidence="6" type="ORF">EUTSA_v10026370mg</name>
</gene>
<evidence type="ECO:0000313" key="7">
    <source>
        <dbReference type="Proteomes" id="UP000030689"/>
    </source>
</evidence>
<dbReference type="InterPro" id="IPR006501">
    <property type="entry name" value="Pectinesterase_inhib_dom"/>
</dbReference>
<dbReference type="Gene3D" id="1.20.140.40">
    <property type="entry name" value="Invertase/pectin methylesterase inhibitor family protein"/>
    <property type="match status" value="1"/>
</dbReference>
<dbReference type="PANTHER" id="PTHR35357">
    <property type="entry name" value="OS02G0537100 PROTEIN"/>
    <property type="match status" value="1"/>
</dbReference>
<dbReference type="EMBL" id="KI517384">
    <property type="protein sequence ID" value="ESQ55909.1"/>
    <property type="molecule type" value="Genomic_DNA"/>
</dbReference>
<dbReference type="InterPro" id="IPR034086">
    <property type="entry name" value="PMEI_plant"/>
</dbReference>
<dbReference type="Proteomes" id="UP000030689">
    <property type="component" value="Unassembled WGS sequence"/>
</dbReference>
<dbReference type="SUPFAM" id="SSF101148">
    <property type="entry name" value="Plant invertase/pectin methylesterase inhibitor"/>
    <property type="match status" value="1"/>
</dbReference>
<dbReference type="OMA" id="PRTCEEN"/>
<accession>V4MH62</accession>
<keyword evidence="7" id="KW-1185">Reference proteome</keyword>
<evidence type="ECO:0000256" key="1">
    <source>
        <dbReference type="ARBA" id="ARBA00022729"/>
    </source>
</evidence>
<feature type="signal peptide" evidence="4">
    <location>
        <begin position="1"/>
        <end position="20"/>
    </location>
</feature>
<dbReference type="OrthoDB" id="1057007at2759"/>